<evidence type="ECO:0000256" key="3">
    <source>
        <dbReference type="ARBA" id="ARBA00022679"/>
    </source>
</evidence>
<dbReference type="InterPro" id="IPR005999">
    <property type="entry name" value="Glycerol_kin"/>
</dbReference>
<dbReference type="CDD" id="cd07786">
    <property type="entry name" value="FGGY_EcGK_like"/>
    <property type="match status" value="1"/>
</dbReference>
<evidence type="ECO:0000259" key="14">
    <source>
        <dbReference type="Pfam" id="PF02782"/>
    </source>
</evidence>
<dbReference type="FunFam" id="3.30.420.40:FF:000007">
    <property type="entry name" value="Glycerol kinase"/>
    <property type="match status" value="1"/>
</dbReference>
<keyword evidence="3 11" id="KW-0808">Transferase</keyword>
<dbReference type="GO" id="GO:0005524">
    <property type="term" value="F:ATP binding"/>
    <property type="evidence" value="ECO:0007669"/>
    <property type="project" value="UniProtKB-UniRule"/>
</dbReference>
<keyword evidence="7 11" id="KW-0067">ATP-binding</keyword>
<feature type="binding site" evidence="11">
    <location>
        <position position="12"/>
    </location>
    <ligand>
        <name>ADP</name>
        <dbReference type="ChEBI" id="CHEBI:456216"/>
    </ligand>
</feature>
<dbReference type="PANTHER" id="PTHR10196:SF69">
    <property type="entry name" value="GLYCEROL KINASE"/>
    <property type="match status" value="1"/>
</dbReference>
<name>A0A931FA71_9FIRM</name>
<evidence type="ECO:0000256" key="12">
    <source>
        <dbReference type="RuleBase" id="RU003733"/>
    </source>
</evidence>
<dbReference type="NCBIfam" id="NF000756">
    <property type="entry name" value="PRK00047.1"/>
    <property type="match status" value="1"/>
</dbReference>
<evidence type="ECO:0000256" key="1">
    <source>
        <dbReference type="ARBA" id="ARBA00005190"/>
    </source>
</evidence>
<feature type="binding site" evidence="11">
    <location>
        <position position="266"/>
    </location>
    <ligand>
        <name>ADP</name>
        <dbReference type="ChEBI" id="CHEBI:456216"/>
    </ligand>
</feature>
<comment type="function">
    <text evidence="9 11">Key enzyme in the regulation of glycerol uptake and metabolism. Catalyzes the phosphorylation of glycerol to yield sn-glycerol 3-phosphate.</text>
</comment>
<comment type="activity regulation">
    <text evidence="11">Activated by phosphorylation and inhibited by fructose 1,6-bisphosphate (FBP).</text>
</comment>
<sequence>MDKFIMAIDQGTTSTRAMIYNKAGEIVGKSQQEFEQIYPKSGWVEHDPSDIWISTLGVMAGSIKDARIKPSQITGIGITNQRETTVLWDKETSEPIHNAIVWQCRRTNDICQDLRNEGYEDLFNKKTGLVLDPYFSGTKVKWLLDNVDGARERAENDEIIFGTIDSWLIWKLSGGKRHVTDATNASRTLMYNIHEGEWDDELLDILDVPGNILPEVCSSSEIYTETVAHHFFGEEVPIAGIAGDQQAATFAQNCFEVGMTKITLGTGAFLLMNTGNEPYISENGLLTTIAWEIDGEVTYALEGSIFNAGSAIQWLRDELSLIEDAADSEFFAKKVDDTDGVYLVPAFTGLGAPHWHSEARGTMFGISRGTTKNHLIRATLESIVYQSKDLLEAMVEDTGIEFKEVRVDGGASANNFMLQFMADMIATEVQRPVDTETTAAGSAFLAGLAVGFWGNLDEIKSIRNVENVFETDLDSDKRKELYQGWQKAIKGTLAWSDLH</sequence>
<feature type="binding site" evidence="11">
    <location>
        <position position="12"/>
    </location>
    <ligand>
        <name>ATP</name>
        <dbReference type="ChEBI" id="CHEBI:30616"/>
    </ligand>
</feature>
<dbReference type="GO" id="GO:0006072">
    <property type="term" value="P:glycerol-3-phosphate metabolic process"/>
    <property type="evidence" value="ECO:0007669"/>
    <property type="project" value="InterPro"/>
</dbReference>
<proteinExistence type="inferred from homology"/>
<evidence type="ECO:0000256" key="2">
    <source>
        <dbReference type="ARBA" id="ARBA00009156"/>
    </source>
</evidence>
<feature type="domain" description="Carbohydrate kinase FGGY C-terminal" evidence="14">
    <location>
        <begin position="261"/>
        <end position="449"/>
    </location>
</feature>
<dbReference type="PROSITE" id="PS00445">
    <property type="entry name" value="FGGY_KINASES_2"/>
    <property type="match status" value="1"/>
</dbReference>
<dbReference type="InterPro" id="IPR018485">
    <property type="entry name" value="FGGY_C"/>
</dbReference>
<evidence type="ECO:0000256" key="4">
    <source>
        <dbReference type="ARBA" id="ARBA00022741"/>
    </source>
</evidence>
<evidence type="ECO:0000256" key="8">
    <source>
        <dbReference type="ARBA" id="ARBA00052101"/>
    </source>
</evidence>
<dbReference type="Gene3D" id="3.30.420.40">
    <property type="match status" value="2"/>
</dbReference>
<dbReference type="EC" id="2.7.1.30" evidence="11"/>
<feature type="binding site" evidence="11">
    <location>
        <position position="134"/>
    </location>
    <ligand>
        <name>glycerol</name>
        <dbReference type="ChEBI" id="CHEBI:17754"/>
    </ligand>
</feature>
<dbReference type="HAMAP" id="MF_00186">
    <property type="entry name" value="Glycerol_kin"/>
    <property type="match status" value="1"/>
</dbReference>
<dbReference type="AlphaFoldDB" id="A0A931FA71"/>
<keyword evidence="16" id="KW-1185">Reference proteome</keyword>
<evidence type="ECO:0000313" key="16">
    <source>
        <dbReference type="Proteomes" id="UP000621436"/>
    </source>
</evidence>
<dbReference type="NCBIfam" id="TIGR01311">
    <property type="entry name" value="glycerol_kin"/>
    <property type="match status" value="1"/>
</dbReference>
<dbReference type="Proteomes" id="UP000621436">
    <property type="component" value="Unassembled WGS sequence"/>
</dbReference>
<dbReference type="SUPFAM" id="SSF53067">
    <property type="entry name" value="Actin-like ATPase domain"/>
    <property type="match status" value="2"/>
</dbReference>
<evidence type="ECO:0000256" key="7">
    <source>
        <dbReference type="ARBA" id="ARBA00022840"/>
    </source>
</evidence>
<feature type="binding site" evidence="11">
    <location>
        <position position="309"/>
    </location>
    <ligand>
        <name>ADP</name>
        <dbReference type="ChEBI" id="CHEBI:456216"/>
    </ligand>
</feature>
<keyword evidence="6 11" id="KW-0319">Glycerol metabolism</keyword>
<feature type="binding site" evidence="11">
    <location>
        <position position="313"/>
    </location>
    <ligand>
        <name>ATP</name>
        <dbReference type="ChEBI" id="CHEBI:30616"/>
    </ligand>
</feature>
<dbReference type="InterPro" id="IPR018484">
    <property type="entry name" value="FGGY_N"/>
</dbReference>
<dbReference type="GO" id="GO:0005829">
    <property type="term" value="C:cytosol"/>
    <property type="evidence" value="ECO:0007669"/>
    <property type="project" value="TreeGrafter"/>
</dbReference>
<evidence type="ECO:0000259" key="13">
    <source>
        <dbReference type="Pfam" id="PF00370"/>
    </source>
</evidence>
<dbReference type="FunFam" id="3.30.420.40:FF:000008">
    <property type="entry name" value="Glycerol kinase"/>
    <property type="match status" value="1"/>
</dbReference>
<dbReference type="RefSeq" id="WP_270453555.1">
    <property type="nucleotide sequence ID" value="NZ_JADPIE010000003.1"/>
</dbReference>
<dbReference type="PANTHER" id="PTHR10196">
    <property type="entry name" value="SUGAR KINASE"/>
    <property type="match status" value="1"/>
</dbReference>
<comment type="pathway">
    <text evidence="1 11">Polyol metabolism; glycerol degradation via glycerol kinase pathway; sn-glycerol 3-phosphate from glycerol: step 1/1.</text>
</comment>
<feature type="binding site" evidence="11">
    <location>
        <position position="83"/>
    </location>
    <ligand>
        <name>glycerol</name>
        <dbReference type="ChEBI" id="CHEBI:17754"/>
    </ligand>
</feature>
<protein>
    <recommendedName>
        <fullName evidence="11">Glycerol kinase</fullName>
        <ecNumber evidence="11">2.7.1.30</ecNumber>
    </recommendedName>
    <alternativeName>
        <fullName evidence="11">ATP:glycerol 3-phosphotransferase</fullName>
    </alternativeName>
    <alternativeName>
        <fullName evidence="11">Glycerokinase</fullName>
        <shortName evidence="11">GK</shortName>
    </alternativeName>
</protein>
<dbReference type="GO" id="GO:0004370">
    <property type="term" value="F:glycerol kinase activity"/>
    <property type="evidence" value="ECO:0007669"/>
    <property type="project" value="UniProtKB-UniRule"/>
</dbReference>
<feature type="binding site" evidence="11">
    <location>
        <position position="12"/>
    </location>
    <ligand>
        <name>sn-glycerol 3-phosphate</name>
        <dbReference type="ChEBI" id="CHEBI:57597"/>
    </ligand>
</feature>
<feature type="binding site" evidence="11">
    <location>
        <position position="410"/>
    </location>
    <ligand>
        <name>ADP</name>
        <dbReference type="ChEBI" id="CHEBI:456216"/>
    </ligand>
</feature>
<evidence type="ECO:0000256" key="10">
    <source>
        <dbReference type="ARBA" id="ARBA00063665"/>
    </source>
</evidence>
<dbReference type="Pfam" id="PF00370">
    <property type="entry name" value="FGGY_N"/>
    <property type="match status" value="1"/>
</dbReference>
<dbReference type="PIRSF" id="PIRSF000538">
    <property type="entry name" value="GlpK"/>
    <property type="match status" value="1"/>
</dbReference>
<feature type="binding site" evidence="11">
    <location>
        <position position="244"/>
    </location>
    <ligand>
        <name>glycerol</name>
        <dbReference type="ChEBI" id="CHEBI:17754"/>
    </ligand>
</feature>
<feature type="binding site" evidence="11">
    <location>
        <position position="414"/>
    </location>
    <ligand>
        <name>ADP</name>
        <dbReference type="ChEBI" id="CHEBI:456216"/>
    </ligand>
</feature>
<feature type="binding site" evidence="11">
    <location>
        <position position="16"/>
    </location>
    <ligand>
        <name>ADP</name>
        <dbReference type="ChEBI" id="CHEBI:456216"/>
    </ligand>
</feature>
<dbReference type="EMBL" id="JADPIE010000003">
    <property type="protein sequence ID" value="MBF8436647.1"/>
    <property type="molecule type" value="Genomic_DNA"/>
</dbReference>
<feature type="binding site" evidence="11">
    <location>
        <position position="244"/>
    </location>
    <ligand>
        <name>sn-glycerol 3-phosphate</name>
        <dbReference type="ChEBI" id="CHEBI:57597"/>
    </ligand>
</feature>
<feature type="binding site" evidence="11">
    <location>
        <position position="266"/>
    </location>
    <ligand>
        <name>ATP</name>
        <dbReference type="ChEBI" id="CHEBI:30616"/>
    </ligand>
</feature>
<feature type="binding site" evidence="11">
    <location>
        <position position="83"/>
    </location>
    <ligand>
        <name>sn-glycerol 3-phosphate</name>
        <dbReference type="ChEBI" id="CHEBI:57597"/>
    </ligand>
</feature>
<feature type="binding site" evidence="11">
    <location>
        <position position="134"/>
    </location>
    <ligand>
        <name>sn-glycerol 3-phosphate</name>
        <dbReference type="ChEBI" id="CHEBI:57597"/>
    </ligand>
</feature>
<feature type="binding site" evidence="11">
    <location>
        <position position="82"/>
    </location>
    <ligand>
        <name>glycerol</name>
        <dbReference type="ChEBI" id="CHEBI:17754"/>
    </ligand>
</feature>
<dbReference type="PROSITE" id="PS00933">
    <property type="entry name" value="FGGY_KINASES_1"/>
    <property type="match status" value="1"/>
</dbReference>
<comment type="subunit">
    <text evidence="10 11">Homotetramer and homodimer (in equilibrium).</text>
</comment>
<feature type="binding site" evidence="11">
    <location>
        <position position="14"/>
    </location>
    <ligand>
        <name>ATP</name>
        <dbReference type="ChEBI" id="CHEBI:30616"/>
    </ligand>
</feature>
<organism evidence="15 16">
    <name type="scientific">Halonatronomonas betaini</name>
    <dbReference type="NCBI Taxonomy" id="2778430"/>
    <lineage>
        <taxon>Bacteria</taxon>
        <taxon>Bacillati</taxon>
        <taxon>Bacillota</taxon>
        <taxon>Clostridia</taxon>
        <taxon>Halanaerobiales</taxon>
        <taxon>Halarsenatibacteraceae</taxon>
        <taxon>Halonatronomonas</taxon>
    </lineage>
</organism>
<evidence type="ECO:0000313" key="15">
    <source>
        <dbReference type="EMBL" id="MBF8436647.1"/>
    </source>
</evidence>
<feature type="binding site" evidence="11">
    <location>
        <position position="309"/>
    </location>
    <ligand>
        <name>ATP</name>
        <dbReference type="ChEBI" id="CHEBI:30616"/>
    </ligand>
</feature>
<keyword evidence="4 11" id="KW-0547">Nucleotide-binding</keyword>
<dbReference type="Pfam" id="PF02782">
    <property type="entry name" value="FGGY_C"/>
    <property type="match status" value="1"/>
</dbReference>
<evidence type="ECO:0000256" key="6">
    <source>
        <dbReference type="ARBA" id="ARBA00022798"/>
    </source>
</evidence>
<feature type="binding site" evidence="11">
    <location>
        <position position="245"/>
    </location>
    <ligand>
        <name>glycerol</name>
        <dbReference type="ChEBI" id="CHEBI:17754"/>
    </ligand>
</feature>
<feature type="binding site" evidence="11">
    <location>
        <position position="13"/>
    </location>
    <ligand>
        <name>ATP</name>
        <dbReference type="ChEBI" id="CHEBI:30616"/>
    </ligand>
</feature>
<gene>
    <name evidence="11 15" type="primary">glpK</name>
    <name evidence="15" type="ORF">I0Q91_06145</name>
</gene>
<dbReference type="InterPro" id="IPR043129">
    <property type="entry name" value="ATPase_NBD"/>
</dbReference>
<dbReference type="InterPro" id="IPR018483">
    <property type="entry name" value="Carb_kinase_FGGY_CS"/>
</dbReference>
<accession>A0A931FA71</accession>
<reference evidence="15" key="1">
    <citation type="submission" date="2020-11" db="EMBL/GenBank/DDBJ databases">
        <title>Halonatronomonas betainensis gen. nov., sp. nov. a novel haloalkaliphilic representative of the family Halanaerobiacae capable of betaine degradation.</title>
        <authorList>
            <person name="Boltyanskaya Y."/>
            <person name="Kevbrin V."/>
            <person name="Detkova E."/>
            <person name="Grouzdev D.S."/>
            <person name="Koziaeva V."/>
            <person name="Zhilina T."/>
        </authorList>
    </citation>
    <scope>NUCLEOTIDE SEQUENCE</scope>
    <source>
        <strain evidence="15">Z-7014</strain>
    </source>
</reference>
<comment type="catalytic activity">
    <reaction evidence="8 11">
        <text>glycerol + ATP = sn-glycerol 3-phosphate + ADP + H(+)</text>
        <dbReference type="Rhea" id="RHEA:21644"/>
        <dbReference type="ChEBI" id="CHEBI:15378"/>
        <dbReference type="ChEBI" id="CHEBI:17754"/>
        <dbReference type="ChEBI" id="CHEBI:30616"/>
        <dbReference type="ChEBI" id="CHEBI:57597"/>
        <dbReference type="ChEBI" id="CHEBI:456216"/>
        <dbReference type="EC" id="2.7.1.30"/>
    </reaction>
</comment>
<comment type="caution">
    <text evidence="15">The sequence shown here is derived from an EMBL/GenBank/DDBJ whole genome shotgun (WGS) entry which is preliminary data.</text>
</comment>
<comment type="similarity">
    <text evidence="2 11 12">Belongs to the FGGY kinase family.</text>
</comment>
<evidence type="ECO:0000256" key="9">
    <source>
        <dbReference type="ARBA" id="ARBA00054633"/>
    </source>
</evidence>
<evidence type="ECO:0000256" key="5">
    <source>
        <dbReference type="ARBA" id="ARBA00022777"/>
    </source>
</evidence>
<feature type="binding site" evidence="11">
    <location>
        <position position="82"/>
    </location>
    <ligand>
        <name>sn-glycerol 3-phosphate</name>
        <dbReference type="ChEBI" id="CHEBI:57597"/>
    </ligand>
</feature>
<dbReference type="GO" id="GO:0019563">
    <property type="term" value="P:glycerol catabolic process"/>
    <property type="evidence" value="ECO:0007669"/>
    <property type="project" value="UniProtKB-UniRule"/>
</dbReference>
<keyword evidence="5 11" id="KW-0418">Kinase</keyword>
<feature type="binding site" evidence="11">
    <location>
        <position position="410"/>
    </location>
    <ligand>
        <name>ATP</name>
        <dbReference type="ChEBI" id="CHEBI:30616"/>
    </ligand>
</feature>
<dbReference type="InterPro" id="IPR000577">
    <property type="entry name" value="Carb_kinase_FGGY"/>
</dbReference>
<evidence type="ECO:0000256" key="11">
    <source>
        <dbReference type="HAMAP-Rule" id="MF_00186"/>
    </source>
</evidence>
<feature type="domain" description="Carbohydrate kinase FGGY N-terminal" evidence="13">
    <location>
        <begin position="5"/>
        <end position="250"/>
    </location>
</feature>